<evidence type="ECO:0000313" key="1">
    <source>
        <dbReference type="EMBL" id="EXM13952.1"/>
    </source>
</evidence>
<gene>
    <name evidence="1" type="ORF">FOTG_17611</name>
</gene>
<accession>X0KYS6</accession>
<organism evidence="1">
    <name type="scientific">Fusarium oxysporum f. sp. vasinfectum 25433</name>
    <dbReference type="NCBI Taxonomy" id="1089449"/>
    <lineage>
        <taxon>Eukaryota</taxon>
        <taxon>Fungi</taxon>
        <taxon>Dikarya</taxon>
        <taxon>Ascomycota</taxon>
        <taxon>Pezizomycotina</taxon>
        <taxon>Sordariomycetes</taxon>
        <taxon>Hypocreomycetidae</taxon>
        <taxon>Hypocreales</taxon>
        <taxon>Nectriaceae</taxon>
        <taxon>Fusarium</taxon>
        <taxon>Fusarium oxysporum species complex</taxon>
    </lineage>
</organism>
<dbReference type="HOGENOM" id="CLU_980172_0_0_1"/>
<dbReference type="EMBL" id="JH658096">
    <property type="protein sequence ID" value="EXM13952.1"/>
    <property type="molecule type" value="Genomic_DNA"/>
</dbReference>
<name>X0KYS6_FUSOX</name>
<reference evidence="1" key="1">
    <citation type="submission" date="2011-11" db="EMBL/GenBank/DDBJ databases">
        <title>The Genome Sequence of Fusarium oxysporum Cotton.</title>
        <authorList>
            <consortium name="The Broad Institute Genome Sequencing Platform"/>
            <person name="Ma L.-J."/>
            <person name="Gale L.R."/>
            <person name="Schwartz D.C."/>
            <person name="Zhou S."/>
            <person name="Corby-Kistler H."/>
            <person name="Young S.K."/>
            <person name="Zeng Q."/>
            <person name="Gargeya S."/>
            <person name="Fitzgerald M."/>
            <person name="Haas B."/>
            <person name="Abouelleil A."/>
            <person name="Alvarado L."/>
            <person name="Arachchi H.M."/>
            <person name="Berlin A."/>
            <person name="Brown A."/>
            <person name="Chapman S.B."/>
            <person name="Chen Z."/>
            <person name="Dunbar C."/>
            <person name="Freedman E."/>
            <person name="Gearin G."/>
            <person name="Goldberg J."/>
            <person name="Griggs A."/>
            <person name="Gujja S."/>
            <person name="Heiman D."/>
            <person name="Howarth C."/>
            <person name="Larson L."/>
            <person name="Lui A."/>
            <person name="MacDonald P.J.P."/>
            <person name="Montmayeur A."/>
            <person name="Murphy C."/>
            <person name="Neiman D."/>
            <person name="Pearson M."/>
            <person name="Priest M."/>
            <person name="Roberts A."/>
            <person name="Saif S."/>
            <person name="Shea T."/>
            <person name="Shenoy N."/>
            <person name="Sisk P."/>
            <person name="Stolte C."/>
            <person name="Sykes S."/>
            <person name="Wortman J."/>
            <person name="Nusbaum C."/>
            <person name="Birren B."/>
        </authorList>
    </citation>
    <scope>NUCLEOTIDE SEQUENCE [LARGE SCALE GENOMIC DNA]</scope>
    <source>
        <strain evidence="1">25433</strain>
    </source>
</reference>
<dbReference type="AlphaFoldDB" id="X0KYS6"/>
<reference evidence="1" key="2">
    <citation type="submission" date="2012-05" db="EMBL/GenBank/DDBJ databases">
        <title>The Genome Annotation of Fusarium oxysporum Cotton.</title>
        <authorList>
            <consortium name="The Broad Institute Genomics Platform"/>
            <person name="Ma L.-J."/>
            <person name="Corby-Kistler H."/>
            <person name="Broz K."/>
            <person name="Gale L.R."/>
            <person name="Jonkers W."/>
            <person name="O'Donnell K."/>
            <person name="Ploetz R."/>
            <person name="Steinberg C."/>
            <person name="Schwartz D.C."/>
            <person name="VanEtten H."/>
            <person name="Zhou S."/>
            <person name="Young S.K."/>
            <person name="Zeng Q."/>
            <person name="Gargeya S."/>
            <person name="Fitzgerald M."/>
            <person name="Abouelleil A."/>
            <person name="Alvarado L."/>
            <person name="Chapman S.B."/>
            <person name="Gainer-Dewar J."/>
            <person name="Goldberg J."/>
            <person name="Griggs A."/>
            <person name="Gujja S."/>
            <person name="Hansen M."/>
            <person name="Howarth C."/>
            <person name="Imamovic A."/>
            <person name="Ireland A."/>
            <person name="Larimer J."/>
            <person name="McCowan C."/>
            <person name="Murphy C."/>
            <person name="Pearson M."/>
            <person name="Poon T.W."/>
            <person name="Priest M."/>
            <person name="Roberts A."/>
            <person name="Saif S."/>
            <person name="Shea T."/>
            <person name="Sykes S."/>
            <person name="Wortman J."/>
            <person name="Nusbaum C."/>
            <person name="Birren B."/>
        </authorList>
    </citation>
    <scope>NUCLEOTIDE SEQUENCE</scope>
    <source>
        <strain evidence="1">25433</strain>
    </source>
</reference>
<protein>
    <submittedName>
        <fullName evidence="1">Uncharacterized protein</fullName>
    </submittedName>
</protein>
<dbReference type="Proteomes" id="UP000030701">
    <property type="component" value="Unassembled WGS sequence"/>
</dbReference>
<sequence>MDLIQEVSHRRDEQLQFILNLPSWDHVIAELKYFHESLKDSHYTFSKWPNLSLGSSMVLLESWTTFYYYFILAACHPAAINRDRLLVLLEQTHDPLISALPLIETLWDKFPQRVLEFLNFLASEISFLQKILGQVKGLDSYREFAQGHAAARLESHASPMQDYRELVNRVPGFGSLYSHLATRGQGDHLRVLSNLANFHTFREVLNMTSVPGMKGVVQKTAVPIHLPYLCVEHVVELCQLLCRVSSSSDGMGSENVIISFFTWVLSRDQASQLIQQRRLLGPKL</sequence>
<proteinExistence type="predicted"/>